<keyword evidence="2" id="KW-1185">Reference proteome</keyword>
<gene>
    <name evidence="1" type="ORF">BDP81DRAFT_422242</name>
</gene>
<sequence>MRLVSTQPLYRNDFFFLPVSPAPRSRVHLRAESRWPSQPLNFSVLKTGSSKPSRMAAVESFSASGIGQ</sequence>
<organism evidence="1 2">
    <name type="scientific">Colletotrichum phormii</name>
    <dbReference type="NCBI Taxonomy" id="359342"/>
    <lineage>
        <taxon>Eukaryota</taxon>
        <taxon>Fungi</taxon>
        <taxon>Dikarya</taxon>
        <taxon>Ascomycota</taxon>
        <taxon>Pezizomycotina</taxon>
        <taxon>Sordariomycetes</taxon>
        <taxon>Hypocreomycetidae</taxon>
        <taxon>Glomerellales</taxon>
        <taxon>Glomerellaceae</taxon>
        <taxon>Colletotrichum</taxon>
        <taxon>Colletotrichum acutatum species complex</taxon>
    </lineage>
</organism>
<dbReference type="RefSeq" id="XP_060448601.1">
    <property type="nucleotide sequence ID" value="XM_060589972.1"/>
</dbReference>
<dbReference type="GeneID" id="85474834"/>
<dbReference type="Proteomes" id="UP001243989">
    <property type="component" value="Unassembled WGS sequence"/>
</dbReference>
<proteinExistence type="predicted"/>
<name>A0AAI9ZXF6_9PEZI</name>
<comment type="caution">
    <text evidence="1">The sequence shown here is derived from an EMBL/GenBank/DDBJ whole genome shotgun (WGS) entry which is preliminary data.</text>
</comment>
<evidence type="ECO:0000313" key="2">
    <source>
        <dbReference type="Proteomes" id="UP001243989"/>
    </source>
</evidence>
<dbReference type="EMBL" id="JAHMHQ010000005">
    <property type="protein sequence ID" value="KAK1639994.1"/>
    <property type="molecule type" value="Genomic_DNA"/>
</dbReference>
<dbReference type="AlphaFoldDB" id="A0AAI9ZXF6"/>
<evidence type="ECO:0000313" key="1">
    <source>
        <dbReference type="EMBL" id="KAK1639994.1"/>
    </source>
</evidence>
<protein>
    <submittedName>
        <fullName evidence="1">Uncharacterized protein</fullName>
    </submittedName>
</protein>
<accession>A0AAI9ZXF6</accession>
<reference evidence="1" key="1">
    <citation type="submission" date="2021-06" db="EMBL/GenBank/DDBJ databases">
        <title>Comparative genomics, transcriptomics and evolutionary studies reveal genomic signatures of adaptation to plant cell wall in hemibiotrophic fungi.</title>
        <authorList>
            <consortium name="DOE Joint Genome Institute"/>
            <person name="Baroncelli R."/>
            <person name="Diaz J.F."/>
            <person name="Benocci T."/>
            <person name="Peng M."/>
            <person name="Battaglia E."/>
            <person name="Haridas S."/>
            <person name="Andreopoulos W."/>
            <person name="Labutti K."/>
            <person name="Pangilinan J."/>
            <person name="Floch G.L."/>
            <person name="Makela M.R."/>
            <person name="Henrissat B."/>
            <person name="Grigoriev I.V."/>
            <person name="Crouch J.A."/>
            <person name="De Vries R.P."/>
            <person name="Sukno S.A."/>
            <person name="Thon M.R."/>
        </authorList>
    </citation>
    <scope>NUCLEOTIDE SEQUENCE</scope>
    <source>
        <strain evidence="1">CBS 102054</strain>
    </source>
</reference>